<evidence type="ECO:0000313" key="2">
    <source>
        <dbReference type="EMBL" id="GER47924.1"/>
    </source>
</evidence>
<feature type="region of interest" description="Disordered" evidence="1">
    <location>
        <begin position="118"/>
        <end position="181"/>
    </location>
</feature>
<gene>
    <name evidence="2" type="ORF">STAS_25073</name>
</gene>
<accession>A0A5A7QRR7</accession>
<feature type="non-terminal residue" evidence="2">
    <location>
        <position position="257"/>
    </location>
</feature>
<sequence>MEPVDLDDFRQPTIQSNCKARISTSSDTNGQWRINNVILEHNHKTSPSKSREVQSEFTRKMYCDIISAAMTNIGTTYELAYFASENEEKCCFILDWIEEQRGEMSSMYLSSVKNLMPQHTAPNPSENKNIGAIRDPVLSKRKDAPRKLRRKNPLESRSHKVKATSASSKGKSQRKIYSDLQTDDTSVQDAILRDFSDGNGYQEGLTQQSLASNSTPSPASFTFNVKNKQIILQATIIHKLIKTLARHCEQSLYFPQV</sequence>
<organism evidence="2 3">
    <name type="scientific">Striga asiatica</name>
    <name type="common">Asiatic witchweed</name>
    <name type="synonym">Buchnera asiatica</name>
    <dbReference type="NCBI Taxonomy" id="4170"/>
    <lineage>
        <taxon>Eukaryota</taxon>
        <taxon>Viridiplantae</taxon>
        <taxon>Streptophyta</taxon>
        <taxon>Embryophyta</taxon>
        <taxon>Tracheophyta</taxon>
        <taxon>Spermatophyta</taxon>
        <taxon>Magnoliopsida</taxon>
        <taxon>eudicotyledons</taxon>
        <taxon>Gunneridae</taxon>
        <taxon>Pentapetalae</taxon>
        <taxon>asterids</taxon>
        <taxon>lamiids</taxon>
        <taxon>Lamiales</taxon>
        <taxon>Orobanchaceae</taxon>
        <taxon>Buchnereae</taxon>
        <taxon>Striga</taxon>
    </lineage>
</organism>
<evidence type="ECO:0000256" key="1">
    <source>
        <dbReference type="SAM" id="MobiDB-lite"/>
    </source>
</evidence>
<comment type="caution">
    <text evidence="2">The sequence shown here is derived from an EMBL/GenBank/DDBJ whole genome shotgun (WGS) entry which is preliminary data.</text>
</comment>
<dbReference type="EMBL" id="BKCP01008070">
    <property type="protein sequence ID" value="GER47924.1"/>
    <property type="molecule type" value="Genomic_DNA"/>
</dbReference>
<name>A0A5A7QRR7_STRAF</name>
<protein>
    <submittedName>
        <fullName evidence="2">Far-red impaired responsive (FAR1) family protein</fullName>
    </submittedName>
</protein>
<keyword evidence="3" id="KW-1185">Reference proteome</keyword>
<evidence type="ECO:0000313" key="3">
    <source>
        <dbReference type="Proteomes" id="UP000325081"/>
    </source>
</evidence>
<dbReference type="Proteomes" id="UP000325081">
    <property type="component" value="Unassembled WGS sequence"/>
</dbReference>
<dbReference type="AlphaFoldDB" id="A0A5A7QRR7"/>
<reference evidence="3" key="1">
    <citation type="journal article" date="2019" name="Curr. Biol.">
        <title>Genome Sequence of Striga asiatica Provides Insight into the Evolution of Plant Parasitism.</title>
        <authorList>
            <person name="Yoshida S."/>
            <person name="Kim S."/>
            <person name="Wafula E.K."/>
            <person name="Tanskanen J."/>
            <person name="Kim Y.M."/>
            <person name="Honaas L."/>
            <person name="Yang Z."/>
            <person name="Spallek T."/>
            <person name="Conn C.E."/>
            <person name="Ichihashi Y."/>
            <person name="Cheong K."/>
            <person name="Cui S."/>
            <person name="Der J.P."/>
            <person name="Gundlach H."/>
            <person name="Jiao Y."/>
            <person name="Hori C."/>
            <person name="Ishida J.K."/>
            <person name="Kasahara H."/>
            <person name="Kiba T."/>
            <person name="Kim M.S."/>
            <person name="Koo N."/>
            <person name="Laohavisit A."/>
            <person name="Lee Y.H."/>
            <person name="Lumba S."/>
            <person name="McCourt P."/>
            <person name="Mortimer J.C."/>
            <person name="Mutuku J.M."/>
            <person name="Nomura T."/>
            <person name="Sasaki-Sekimoto Y."/>
            <person name="Seto Y."/>
            <person name="Wang Y."/>
            <person name="Wakatake T."/>
            <person name="Sakakibara H."/>
            <person name="Demura T."/>
            <person name="Yamaguchi S."/>
            <person name="Yoneyama K."/>
            <person name="Manabe R.I."/>
            <person name="Nelson D.C."/>
            <person name="Schulman A.H."/>
            <person name="Timko M.P."/>
            <person name="dePamphilis C.W."/>
            <person name="Choi D."/>
            <person name="Shirasu K."/>
        </authorList>
    </citation>
    <scope>NUCLEOTIDE SEQUENCE [LARGE SCALE GENOMIC DNA]</scope>
    <source>
        <strain evidence="3">cv. UVA1</strain>
    </source>
</reference>
<proteinExistence type="predicted"/>
<feature type="compositionally biased region" description="Basic and acidic residues" evidence="1">
    <location>
        <begin position="137"/>
        <end position="158"/>
    </location>
</feature>